<evidence type="ECO:0000313" key="1">
    <source>
        <dbReference type="EMBL" id="KAG0444770.1"/>
    </source>
</evidence>
<comment type="caution">
    <text evidence="1">The sequence shown here is derived from an EMBL/GenBank/DDBJ whole genome shotgun (WGS) entry which is preliminary data.</text>
</comment>
<dbReference type="EMBL" id="JABSTQ010001499">
    <property type="protein sequence ID" value="KAG0444770.1"/>
    <property type="molecule type" value="Genomic_DNA"/>
</dbReference>
<gene>
    <name evidence="1" type="ORF">HPB47_013396</name>
</gene>
<accession>A0AC60QYK3</accession>
<reference evidence="1 2" key="1">
    <citation type="journal article" date="2020" name="Cell">
        <title>Large-Scale Comparative Analyses of Tick Genomes Elucidate Their Genetic Diversity and Vector Capacities.</title>
        <authorList>
            <consortium name="Tick Genome and Microbiome Consortium (TIGMIC)"/>
            <person name="Jia N."/>
            <person name="Wang J."/>
            <person name="Shi W."/>
            <person name="Du L."/>
            <person name="Sun Y."/>
            <person name="Zhan W."/>
            <person name="Jiang J.F."/>
            <person name="Wang Q."/>
            <person name="Zhang B."/>
            <person name="Ji P."/>
            <person name="Bell-Sakyi L."/>
            <person name="Cui X.M."/>
            <person name="Yuan T.T."/>
            <person name="Jiang B.G."/>
            <person name="Yang W.F."/>
            <person name="Lam T.T."/>
            <person name="Chang Q.C."/>
            <person name="Ding S.J."/>
            <person name="Wang X.J."/>
            <person name="Zhu J.G."/>
            <person name="Ruan X.D."/>
            <person name="Zhao L."/>
            <person name="Wei J.T."/>
            <person name="Ye R.Z."/>
            <person name="Que T.C."/>
            <person name="Du C.H."/>
            <person name="Zhou Y.H."/>
            <person name="Cheng J.X."/>
            <person name="Dai P.F."/>
            <person name="Guo W.B."/>
            <person name="Han X.H."/>
            <person name="Huang E.J."/>
            <person name="Li L.F."/>
            <person name="Wei W."/>
            <person name="Gao Y.C."/>
            <person name="Liu J.Z."/>
            <person name="Shao H.Z."/>
            <person name="Wang X."/>
            <person name="Wang C.C."/>
            <person name="Yang T.C."/>
            <person name="Huo Q.B."/>
            <person name="Li W."/>
            <person name="Chen H.Y."/>
            <person name="Chen S.E."/>
            <person name="Zhou L.G."/>
            <person name="Ni X.B."/>
            <person name="Tian J.H."/>
            <person name="Sheng Y."/>
            <person name="Liu T."/>
            <person name="Pan Y.S."/>
            <person name="Xia L.Y."/>
            <person name="Li J."/>
            <person name="Zhao F."/>
            <person name="Cao W.C."/>
        </authorList>
    </citation>
    <scope>NUCLEOTIDE SEQUENCE [LARGE SCALE GENOMIC DNA]</scope>
    <source>
        <strain evidence="1">Iper-2018</strain>
    </source>
</reference>
<sequence length="113" mass="12154">MDNCKCHGGLVIDEMKLSECFSVGSGGKVEGLVDLGKFTTQSDKHVPCDHGLVIMFQPLTVSWHQILGVFTSKGNVKAVLLSKIIVEAVMLGEQAGLKVDFVTSDGASWNRSM</sequence>
<keyword evidence="2" id="KW-1185">Reference proteome</keyword>
<protein>
    <submittedName>
        <fullName evidence="1">Uncharacterized protein</fullName>
    </submittedName>
</protein>
<name>A0AC60QYK3_IXOPE</name>
<proteinExistence type="predicted"/>
<evidence type="ECO:0000313" key="2">
    <source>
        <dbReference type="Proteomes" id="UP000805193"/>
    </source>
</evidence>
<organism evidence="1 2">
    <name type="scientific">Ixodes persulcatus</name>
    <name type="common">Taiga tick</name>
    <dbReference type="NCBI Taxonomy" id="34615"/>
    <lineage>
        <taxon>Eukaryota</taxon>
        <taxon>Metazoa</taxon>
        <taxon>Ecdysozoa</taxon>
        <taxon>Arthropoda</taxon>
        <taxon>Chelicerata</taxon>
        <taxon>Arachnida</taxon>
        <taxon>Acari</taxon>
        <taxon>Parasitiformes</taxon>
        <taxon>Ixodida</taxon>
        <taxon>Ixodoidea</taxon>
        <taxon>Ixodidae</taxon>
        <taxon>Ixodinae</taxon>
        <taxon>Ixodes</taxon>
    </lineage>
</organism>
<dbReference type="Proteomes" id="UP000805193">
    <property type="component" value="Unassembled WGS sequence"/>
</dbReference>